<dbReference type="EMBL" id="LXQA010331271">
    <property type="protein sequence ID" value="MCI44488.1"/>
    <property type="molecule type" value="Genomic_DNA"/>
</dbReference>
<evidence type="ECO:0000313" key="1">
    <source>
        <dbReference type="EMBL" id="MCI44488.1"/>
    </source>
</evidence>
<name>A0A392S6M8_9FABA</name>
<evidence type="ECO:0000313" key="2">
    <source>
        <dbReference type="Proteomes" id="UP000265520"/>
    </source>
</evidence>
<organism evidence="1 2">
    <name type="scientific">Trifolium medium</name>
    <dbReference type="NCBI Taxonomy" id="97028"/>
    <lineage>
        <taxon>Eukaryota</taxon>
        <taxon>Viridiplantae</taxon>
        <taxon>Streptophyta</taxon>
        <taxon>Embryophyta</taxon>
        <taxon>Tracheophyta</taxon>
        <taxon>Spermatophyta</taxon>
        <taxon>Magnoliopsida</taxon>
        <taxon>eudicotyledons</taxon>
        <taxon>Gunneridae</taxon>
        <taxon>Pentapetalae</taxon>
        <taxon>rosids</taxon>
        <taxon>fabids</taxon>
        <taxon>Fabales</taxon>
        <taxon>Fabaceae</taxon>
        <taxon>Papilionoideae</taxon>
        <taxon>50 kb inversion clade</taxon>
        <taxon>NPAAA clade</taxon>
        <taxon>Hologalegina</taxon>
        <taxon>IRL clade</taxon>
        <taxon>Trifolieae</taxon>
        <taxon>Trifolium</taxon>
    </lineage>
</organism>
<accession>A0A392S6M8</accession>
<feature type="non-terminal residue" evidence="1">
    <location>
        <position position="1"/>
    </location>
</feature>
<protein>
    <submittedName>
        <fullName evidence="1">Uncharacterized protein</fullName>
    </submittedName>
</protein>
<reference evidence="1 2" key="1">
    <citation type="journal article" date="2018" name="Front. Plant Sci.">
        <title>Red Clover (Trifolium pratense) and Zigzag Clover (T. medium) - A Picture of Genomic Similarities and Differences.</title>
        <authorList>
            <person name="Dluhosova J."/>
            <person name="Istvanek J."/>
            <person name="Nedelnik J."/>
            <person name="Repkova J."/>
        </authorList>
    </citation>
    <scope>NUCLEOTIDE SEQUENCE [LARGE SCALE GENOMIC DNA]</scope>
    <source>
        <strain evidence="2">cv. 10/8</strain>
        <tissue evidence="1">Leaf</tissue>
    </source>
</reference>
<dbReference type="Proteomes" id="UP000265520">
    <property type="component" value="Unassembled WGS sequence"/>
</dbReference>
<comment type="caution">
    <text evidence="1">The sequence shown here is derived from an EMBL/GenBank/DDBJ whole genome shotgun (WGS) entry which is preliminary data.</text>
</comment>
<keyword evidence="2" id="KW-1185">Reference proteome</keyword>
<proteinExistence type="predicted"/>
<sequence length="25" mass="2842">YLSGFRSSEAVKSLKVSEVLKQWSL</sequence>
<dbReference type="AlphaFoldDB" id="A0A392S6M8"/>